<dbReference type="AlphaFoldDB" id="A0A1I4Q1L8"/>
<gene>
    <name evidence="1" type="ORF">SAMN04488696_1042</name>
</gene>
<organism evidence="1 2">
    <name type="scientific">Methanolobus profundi</name>
    <dbReference type="NCBI Taxonomy" id="487685"/>
    <lineage>
        <taxon>Archaea</taxon>
        <taxon>Methanobacteriati</taxon>
        <taxon>Methanobacteriota</taxon>
        <taxon>Stenosarchaea group</taxon>
        <taxon>Methanomicrobia</taxon>
        <taxon>Methanosarcinales</taxon>
        <taxon>Methanosarcinaceae</taxon>
        <taxon>Methanolobus</taxon>
    </lineage>
</organism>
<reference evidence="2" key="1">
    <citation type="submission" date="2016-10" db="EMBL/GenBank/DDBJ databases">
        <authorList>
            <person name="Varghese N."/>
            <person name="Submissions S."/>
        </authorList>
    </citation>
    <scope>NUCLEOTIDE SEQUENCE [LARGE SCALE GENOMIC DNA]</scope>
    <source>
        <strain evidence="2">Mob M</strain>
    </source>
</reference>
<proteinExistence type="predicted"/>
<evidence type="ECO:0000313" key="2">
    <source>
        <dbReference type="Proteomes" id="UP000198535"/>
    </source>
</evidence>
<keyword evidence="2" id="KW-1185">Reference proteome</keyword>
<protein>
    <submittedName>
        <fullName evidence="1">Uncharacterized protein</fullName>
    </submittedName>
</protein>
<dbReference type="RefSeq" id="WP_091933984.1">
    <property type="nucleotide sequence ID" value="NZ_FOUJ01000001.1"/>
</dbReference>
<name>A0A1I4Q1L8_9EURY</name>
<dbReference type="STRING" id="487685.SAMN04488696_1042"/>
<sequence length="195" mass="21644">MAQEQGIAKVDLTYIYKAVMMGNSLYSENWEKGVLYLTNLNLWFSEGGGWLTIPLKNVTMVGREVTDPIRMKAQRTIGTSHILMIDYLQPSSVVEGATASATALLAGNEAVINTLKTYLQPMCGTPPKKQSLSDVDKKLLYMLSTGVNDLQKLVFFIGVDNETLANSFKNLREQNLCDTSGTLTEHGLKQIREMM</sequence>
<evidence type="ECO:0000313" key="1">
    <source>
        <dbReference type="EMBL" id="SFM33947.1"/>
    </source>
</evidence>
<dbReference type="Proteomes" id="UP000198535">
    <property type="component" value="Unassembled WGS sequence"/>
</dbReference>
<accession>A0A1I4Q1L8</accession>
<dbReference type="OrthoDB" id="124012at2157"/>
<dbReference type="EMBL" id="FOUJ01000001">
    <property type="protein sequence ID" value="SFM33947.1"/>
    <property type="molecule type" value="Genomic_DNA"/>
</dbReference>